<name>A0AAV9J720_9PEZI</name>
<reference evidence="1 2" key="1">
    <citation type="submission" date="2021-11" db="EMBL/GenBank/DDBJ databases">
        <title>Black yeast isolated from Biological Soil Crust.</title>
        <authorList>
            <person name="Kurbessoian T."/>
        </authorList>
    </citation>
    <scope>NUCLEOTIDE SEQUENCE [LARGE SCALE GENOMIC DNA]</scope>
    <source>
        <strain evidence="1 2">CCFEE 5522</strain>
    </source>
</reference>
<gene>
    <name evidence="1" type="ORF">LTR36_008888</name>
</gene>
<evidence type="ECO:0000313" key="2">
    <source>
        <dbReference type="Proteomes" id="UP001324427"/>
    </source>
</evidence>
<comment type="caution">
    <text evidence="1">The sequence shown here is derived from an EMBL/GenBank/DDBJ whole genome shotgun (WGS) entry which is preliminary data.</text>
</comment>
<evidence type="ECO:0008006" key="3">
    <source>
        <dbReference type="Google" id="ProtNLM"/>
    </source>
</evidence>
<dbReference type="AlphaFoldDB" id="A0AAV9J720"/>
<dbReference type="SUPFAM" id="SSF81383">
    <property type="entry name" value="F-box domain"/>
    <property type="match status" value="1"/>
</dbReference>
<dbReference type="InterPro" id="IPR036047">
    <property type="entry name" value="F-box-like_dom_sf"/>
</dbReference>
<protein>
    <recommendedName>
        <fullName evidence="3">F-box domain-containing protein</fullName>
    </recommendedName>
</protein>
<evidence type="ECO:0000313" key="1">
    <source>
        <dbReference type="EMBL" id="KAK4540811.1"/>
    </source>
</evidence>
<accession>A0AAV9J720</accession>
<dbReference type="EMBL" id="JAVFHQ010000061">
    <property type="protein sequence ID" value="KAK4540811.1"/>
    <property type="molecule type" value="Genomic_DNA"/>
</dbReference>
<keyword evidence="2" id="KW-1185">Reference proteome</keyword>
<organism evidence="1 2">
    <name type="scientific">Oleoguttula mirabilis</name>
    <dbReference type="NCBI Taxonomy" id="1507867"/>
    <lineage>
        <taxon>Eukaryota</taxon>
        <taxon>Fungi</taxon>
        <taxon>Dikarya</taxon>
        <taxon>Ascomycota</taxon>
        <taxon>Pezizomycotina</taxon>
        <taxon>Dothideomycetes</taxon>
        <taxon>Dothideomycetidae</taxon>
        <taxon>Mycosphaerellales</taxon>
        <taxon>Teratosphaeriaceae</taxon>
        <taxon>Oleoguttula</taxon>
    </lineage>
</organism>
<sequence length="372" mass="41014">MESPASNMLIEAVRQRKCKADDVSGHYHGLQDTLKKLRTLTNGPVLPTDQVGSLIDQLQQDAEGVKKYFIDALGQPFAAGPPTEASTAKAQEVFSSPELLEMILLQLPPRHVLAAQSINKTFEALIATSPQLQQYLGLRADPTADFATPFRHTYEGGWPYFACRSGRDTLSIDYPFATSHQEPDLDGFEIHASFSSRIYSNAILPRLGERCLSMLICQPPIYEMQASVSCCDRSRFRGLPAAVVLSAANIPGPEPVRAAAGITVGHLLEATKRLMAEHRTCPHAAPWDHDEQGNVNVAPTFKGVLQLRDRDLSLRAQRSYRQRFREDLAGETARERRMNAYIAAKQLAQVAGTEIPTMEQFIAQSGFANAPL</sequence>
<dbReference type="Proteomes" id="UP001324427">
    <property type="component" value="Unassembled WGS sequence"/>
</dbReference>
<proteinExistence type="predicted"/>